<accession>A0ABN2BZY7</accession>
<sequence>MPDFFPEEPPELTSEHRWMLADLGVNGDYEPPTVNCPYPAGSPAAEKWWRHEWQVATAWAIVRGELAKVDESSENTPHLPPFPLDALPPVMRNLAVSIAANKCVPPDLAAVLLLSAVALVAGPRLVISRGKDWTEALAEWSLVILESGNRKSPAFRVIEKILLRLERVLADQHTARVAARVGDLEQQISTLTGKGKADSQAEGTTPTEKAENATRLQKDVAEQVKALAAELKQLNDDPGAPPRLLVGGTTTPEALERALSSNGGQIGVIDDEGGAFNAVAGPYNNGTPTGIETILKSRDGSRVAANERIGRAVQAIPRAVLSYGITCQSHPLMKSFGKMQLREIGFFARWFFSVPVPVTTEDIDPPDLDYGAVRLFGDLLEEILTAHPIIDPTALPDEREWPTIELSPAARKLHQELQVSFAERKQDGGDLAFMQDWANKYLGRVLRHAGLLHLAAGYGVNEPVSEQTMRDAIAIGDYAIAHAAEVYRRAPKLARGWNGAEEEAAAIGRLKVENWIRAKGKTHFIARDVYQNTKRQVWCRNSKDVDAVLVELGRDWVLRQVPRTDRAGRSLSGSPWWVPNPDLIFGADEEAA</sequence>
<evidence type="ECO:0000313" key="2">
    <source>
        <dbReference type="EMBL" id="GAA1550353.1"/>
    </source>
</evidence>
<dbReference type="InterPro" id="IPR025048">
    <property type="entry name" value="DUF3987"/>
</dbReference>
<dbReference type="Pfam" id="PF13148">
    <property type="entry name" value="DUF3987"/>
    <property type="match status" value="1"/>
</dbReference>
<dbReference type="Proteomes" id="UP001501470">
    <property type="component" value="Unassembled WGS sequence"/>
</dbReference>
<feature type="region of interest" description="Disordered" evidence="1">
    <location>
        <begin position="191"/>
        <end position="216"/>
    </location>
</feature>
<reference evidence="2 3" key="1">
    <citation type="journal article" date="2019" name="Int. J. Syst. Evol. Microbiol.">
        <title>The Global Catalogue of Microorganisms (GCM) 10K type strain sequencing project: providing services to taxonomists for standard genome sequencing and annotation.</title>
        <authorList>
            <consortium name="The Broad Institute Genomics Platform"/>
            <consortium name="The Broad Institute Genome Sequencing Center for Infectious Disease"/>
            <person name="Wu L."/>
            <person name="Ma J."/>
        </authorList>
    </citation>
    <scope>NUCLEOTIDE SEQUENCE [LARGE SCALE GENOMIC DNA]</scope>
    <source>
        <strain evidence="2 3">JCM 15933</strain>
    </source>
</reference>
<comment type="caution">
    <text evidence="2">The sequence shown here is derived from an EMBL/GenBank/DDBJ whole genome shotgun (WGS) entry which is preliminary data.</text>
</comment>
<name>A0ABN2BZY7_9ACTN</name>
<evidence type="ECO:0000313" key="3">
    <source>
        <dbReference type="Proteomes" id="UP001501470"/>
    </source>
</evidence>
<dbReference type="RefSeq" id="WP_344509251.1">
    <property type="nucleotide sequence ID" value="NZ_BAAAQD010000021.1"/>
</dbReference>
<protein>
    <recommendedName>
        <fullName evidence="4">DUF3987 domain-containing protein</fullName>
    </recommendedName>
</protein>
<gene>
    <name evidence="2" type="ORF">GCM10009827_083770</name>
</gene>
<dbReference type="EMBL" id="BAAAQD010000021">
    <property type="protein sequence ID" value="GAA1550353.1"/>
    <property type="molecule type" value="Genomic_DNA"/>
</dbReference>
<keyword evidence="3" id="KW-1185">Reference proteome</keyword>
<evidence type="ECO:0000256" key="1">
    <source>
        <dbReference type="SAM" id="MobiDB-lite"/>
    </source>
</evidence>
<proteinExistence type="predicted"/>
<evidence type="ECO:0008006" key="4">
    <source>
        <dbReference type="Google" id="ProtNLM"/>
    </source>
</evidence>
<organism evidence="2 3">
    <name type="scientific">Dactylosporangium maewongense</name>
    <dbReference type="NCBI Taxonomy" id="634393"/>
    <lineage>
        <taxon>Bacteria</taxon>
        <taxon>Bacillati</taxon>
        <taxon>Actinomycetota</taxon>
        <taxon>Actinomycetes</taxon>
        <taxon>Micromonosporales</taxon>
        <taxon>Micromonosporaceae</taxon>
        <taxon>Dactylosporangium</taxon>
    </lineage>
</organism>